<keyword evidence="2" id="KW-1185">Reference proteome</keyword>
<gene>
    <name evidence="1" type="ORF">MTR67_045078</name>
</gene>
<dbReference type="Proteomes" id="UP001234989">
    <property type="component" value="Chromosome 10"/>
</dbReference>
<protein>
    <submittedName>
        <fullName evidence="1">Uncharacterized protein</fullName>
    </submittedName>
</protein>
<dbReference type="AlphaFoldDB" id="A0AAF0ZVU8"/>
<reference evidence="1" key="1">
    <citation type="submission" date="2023-08" db="EMBL/GenBank/DDBJ databases">
        <title>A de novo genome assembly of Solanum verrucosum Schlechtendal, a Mexican diploid species geographically isolated from the other diploid A-genome species in potato relatives.</title>
        <authorList>
            <person name="Hosaka K."/>
        </authorList>
    </citation>
    <scope>NUCLEOTIDE SEQUENCE</scope>
    <source>
        <tissue evidence="1">Young leaves</tissue>
    </source>
</reference>
<evidence type="ECO:0000313" key="1">
    <source>
        <dbReference type="EMBL" id="WMV51693.1"/>
    </source>
</evidence>
<sequence>MRRLPETISEELDINFASYESCIHAYLGLNIVLLKSGDEYLDPCFTCDDHLGSAVMCDIAIDTFSEFFVVELGLFEIHSFLALIRHLIVFNLCTSYWRTAVAAKIYLVLNIIQYCLPYNFPFDKQLDVCAFAINSFKLYALIIYQVIYKGNYR</sequence>
<organism evidence="1 2">
    <name type="scientific">Solanum verrucosum</name>
    <dbReference type="NCBI Taxonomy" id="315347"/>
    <lineage>
        <taxon>Eukaryota</taxon>
        <taxon>Viridiplantae</taxon>
        <taxon>Streptophyta</taxon>
        <taxon>Embryophyta</taxon>
        <taxon>Tracheophyta</taxon>
        <taxon>Spermatophyta</taxon>
        <taxon>Magnoliopsida</taxon>
        <taxon>eudicotyledons</taxon>
        <taxon>Gunneridae</taxon>
        <taxon>Pentapetalae</taxon>
        <taxon>asterids</taxon>
        <taxon>lamiids</taxon>
        <taxon>Solanales</taxon>
        <taxon>Solanaceae</taxon>
        <taxon>Solanoideae</taxon>
        <taxon>Solaneae</taxon>
        <taxon>Solanum</taxon>
    </lineage>
</organism>
<name>A0AAF0ZVU8_SOLVR</name>
<dbReference type="EMBL" id="CP133621">
    <property type="protein sequence ID" value="WMV51693.1"/>
    <property type="molecule type" value="Genomic_DNA"/>
</dbReference>
<accession>A0AAF0ZVU8</accession>
<proteinExistence type="predicted"/>
<evidence type="ECO:0000313" key="2">
    <source>
        <dbReference type="Proteomes" id="UP001234989"/>
    </source>
</evidence>